<evidence type="ECO:0000256" key="2">
    <source>
        <dbReference type="ARBA" id="ARBA00022723"/>
    </source>
</evidence>
<dbReference type="InterPro" id="IPR036388">
    <property type="entry name" value="WH-like_DNA-bd_sf"/>
</dbReference>
<evidence type="ECO:0000259" key="5">
    <source>
        <dbReference type="PROSITE" id="PS51656"/>
    </source>
</evidence>
<dbReference type="Pfam" id="PF04060">
    <property type="entry name" value="FeS"/>
    <property type="match status" value="1"/>
</dbReference>
<dbReference type="EMBL" id="AE010299">
    <property type="protein sequence ID" value="AAM07276.1"/>
    <property type="molecule type" value="Genomic_DNA"/>
</dbReference>
<evidence type="ECO:0000256" key="3">
    <source>
        <dbReference type="ARBA" id="ARBA00023004"/>
    </source>
</evidence>
<keyword evidence="4" id="KW-0411">Iron-sulfur</keyword>
<dbReference type="Gene3D" id="1.10.15.40">
    <property type="entry name" value="Electron transport complex subunit B, putative Fe-S cluster"/>
    <property type="match status" value="1"/>
</dbReference>
<name>Q8TJ63_METAC</name>
<dbReference type="CDD" id="cd00090">
    <property type="entry name" value="HTH_ARSR"/>
    <property type="match status" value="1"/>
</dbReference>
<sequence length="268" mass="30087">MLKVSENPNETKLVNFAMANGTRRKIINFLANGCRSTGEIGEIIGKETLDFHLRILQQAGLIELEEETVKLSEYGKSFLKNKTEKVEEKTVEFSQAKPIEIARIRQLSPCMADSSRLRVSANMTPPLGGILKLLEPLFPRSNYSDRKDSLIIQKGEIIITIYGSGKVSIRMIKNENEAKEELESLKSIINEAIAKGVAPAPREKVKVDLTEVYKYLPQTNCGKCGEQGCYSFAIKLMARQVALDRCTLLKEPEYTGNQERLQVLADYI</sequence>
<dbReference type="SMART" id="SM00418">
    <property type="entry name" value="HTH_ARSR"/>
    <property type="match status" value="1"/>
</dbReference>
<dbReference type="EnsemblBacteria" id="AAM07276">
    <property type="protein sequence ID" value="AAM07276"/>
    <property type="gene ID" value="MA_3925"/>
</dbReference>
<dbReference type="GO" id="GO:0051539">
    <property type="term" value="F:4 iron, 4 sulfur cluster binding"/>
    <property type="evidence" value="ECO:0007669"/>
    <property type="project" value="UniProtKB-KW"/>
</dbReference>
<dbReference type="PROSITE" id="PS51656">
    <property type="entry name" value="4FE4S"/>
    <property type="match status" value="1"/>
</dbReference>
<dbReference type="PANTHER" id="PTHR36214:SF3">
    <property type="entry name" value="ACETYL-COA DECARBONYLASE_SYNTHASE COMPLEX SUBUNIT GAMMA"/>
    <property type="match status" value="1"/>
</dbReference>
<gene>
    <name evidence="6" type="ordered locus">MA_3925</name>
</gene>
<dbReference type="SUPFAM" id="SSF46785">
    <property type="entry name" value="Winged helix' DNA-binding domain"/>
    <property type="match status" value="1"/>
</dbReference>
<keyword evidence="1" id="KW-0004">4Fe-4S</keyword>
<dbReference type="STRING" id="188937.MA_3925"/>
<dbReference type="AlphaFoldDB" id="Q8TJ63"/>
<dbReference type="GO" id="GO:0046872">
    <property type="term" value="F:metal ion binding"/>
    <property type="evidence" value="ECO:0007669"/>
    <property type="project" value="UniProtKB-KW"/>
</dbReference>
<protein>
    <recommendedName>
        <fullName evidence="5">4Fe-4S domain-containing protein</fullName>
    </recommendedName>
</protein>
<dbReference type="InParanoid" id="Q8TJ63"/>
<dbReference type="Pfam" id="PF12840">
    <property type="entry name" value="HTH_20"/>
    <property type="match status" value="1"/>
</dbReference>
<accession>Q8TJ63</accession>
<evidence type="ECO:0000256" key="4">
    <source>
        <dbReference type="ARBA" id="ARBA00023014"/>
    </source>
</evidence>
<dbReference type="InterPro" id="IPR051069">
    <property type="entry name" value="ACDS_complex_subunit"/>
</dbReference>
<dbReference type="InterPro" id="IPR001845">
    <property type="entry name" value="HTH_ArsR_DNA-bd_dom"/>
</dbReference>
<evidence type="ECO:0000256" key="1">
    <source>
        <dbReference type="ARBA" id="ARBA00022485"/>
    </source>
</evidence>
<dbReference type="PANTHER" id="PTHR36214">
    <property type="match status" value="1"/>
</dbReference>
<evidence type="ECO:0000313" key="7">
    <source>
        <dbReference type="Proteomes" id="UP000002487"/>
    </source>
</evidence>
<feature type="domain" description="4Fe-4S" evidence="5">
    <location>
        <begin position="204"/>
        <end position="263"/>
    </location>
</feature>
<reference evidence="6 7" key="1">
    <citation type="journal article" date="2002" name="Genome Res.">
        <title>The genome of Methanosarcina acetivorans reveals extensive metabolic and physiological diversity.</title>
        <authorList>
            <person name="Galagan J.E."/>
            <person name="Nusbaum C."/>
            <person name="Roy A."/>
            <person name="Endrizzi M.G."/>
            <person name="Macdonald P."/>
            <person name="FitzHugh W."/>
            <person name="Calvo S."/>
            <person name="Engels R."/>
            <person name="Smirnov S."/>
            <person name="Atnoor D."/>
            <person name="Brown A."/>
            <person name="Allen N."/>
            <person name="Naylor J."/>
            <person name="Stange-Thomann N."/>
            <person name="DeArellano K."/>
            <person name="Johnson R."/>
            <person name="Linton L."/>
            <person name="McEwan P."/>
            <person name="McKernan K."/>
            <person name="Talamas J."/>
            <person name="Tirrell A."/>
            <person name="Ye W."/>
            <person name="Zimmer A."/>
            <person name="Barber R.D."/>
            <person name="Cann I."/>
            <person name="Graham D.E."/>
            <person name="Grahame D.A."/>
            <person name="Guss A."/>
            <person name="Hedderich R."/>
            <person name="Ingram-Smith C."/>
            <person name="Kuettner C.H."/>
            <person name="Krzycki J.A."/>
            <person name="Leigh J.A."/>
            <person name="Li W."/>
            <person name="Liu J."/>
            <person name="Mukhopadhyay B."/>
            <person name="Reeve J.N."/>
            <person name="Smith K."/>
            <person name="Springer T.A."/>
            <person name="Umayam L.A."/>
            <person name="White O."/>
            <person name="White R.H."/>
            <person name="de Macario E.C."/>
            <person name="Ferry J.G."/>
            <person name="Jarrell K.F."/>
            <person name="Jing H."/>
            <person name="Macario A.J.L."/>
            <person name="Paulsen I."/>
            <person name="Pritchett M."/>
            <person name="Sowers K.R."/>
            <person name="Swanson R.V."/>
            <person name="Zinder S.H."/>
            <person name="Lander E."/>
            <person name="Metcalf W.W."/>
            <person name="Birren B."/>
        </authorList>
    </citation>
    <scope>NUCLEOTIDE SEQUENCE [LARGE SCALE GENOMIC DNA]</scope>
    <source>
        <strain evidence="7">ATCC 35395 / DSM 2834 / JCM 12185 / C2A</strain>
    </source>
</reference>
<dbReference type="Proteomes" id="UP000002487">
    <property type="component" value="Chromosome"/>
</dbReference>
<evidence type="ECO:0000313" key="6">
    <source>
        <dbReference type="EMBL" id="AAM07276.1"/>
    </source>
</evidence>
<dbReference type="InterPro" id="IPR011991">
    <property type="entry name" value="ArsR-like_HTH"/>
</dbReference>
<organism evidence="6 7">
    <name type="scientific">Methanosarcina acetivorans (strain ATCC 35395 / DSM 2834 / JCM 12185 / C2A)</name>
    <dbReference type="NCBI Taxonomy" id="188937"/>
    <lineage>
        <taxon>Archaea</taxon>
        <taxon>Methanobacteriati</taxon>
        <taxon>Methanobacteriota</taxon>
        <taxon>Stenosarchaea group</taxon>
        <taxon>Methanomicrobia</taxon>
        <taxon>Methanosarcinales</taxon>
        <taxon>Methanosarcinaceae</taxon>
        <taxon>Methanosarcina</taxon>
    </lineage>
</organism>
<dbReference type="Gene3D" id="1.10.10.10">
    <property type="entry name" value="Winged helix-like DNA-binding domain superfamily/Winged helix DNA-binding domain"/>
    <property type="match status" value="1"/>
</dbReference>
<keyword evidence="2" id="KW-0479">Metal-binding</keyword>
<keyword evidence="3" id="KW-0408">Iron</keyword>
<proteinExistence type="predicted"/>
<dbReference type="GO" id="GO:0003700">
    <property type="term" value="F:DNA-binding transcription factor activity"/>
    <property type="evidence" value="ECO:0007669"/>
    <property type="project" value="InterPro"/>
</dbReference>
<dbReference type="InterPro" id="IPR036390">
    <property type="entry name" value="WH_DNA-bd_sf"/>
</dbReference>
<dbReference type="PhylomeDB" id="Q8TJ63"/>
<dbReference type="HOGENOM" id="CLU_1006889_0_0_2"/>
<dbReference type="InterPro" id="IPR007202">
    <property type="entry name" value="4Fe-4S_dom"/>
</dbReference>
<dbReference type="KEGG" id="mac:MA_3925"/>
<keyword evidence="7" id="KW-1185">Reference proteome</keyword>